<dbReference type="OrthoDB" id="10255128at2759"/>
<dbReference type="InterPro" id="IPR036412">
    <property type="entry name" value="HAD-like_sf"/>
</dbReference>
<dbReference type="PANTHER" id="PTHR28181">
    <property type="entry name" value="UPF0655 PROTEIN YCR015C"/>
    <property type="match status" value="1"/>
</dbReference>
<protein>
    <recommendedName>
        <fullName evidence="3">2,3-diketo-5-methylthio-1-phosphopentane phosphatase</fullName>
    </recommendedName>
</protein>
<dbReference type="Pfam" id="PF12710">
    <property type="entry name" value="HAD"/>
    <property type="match status" value="1"/>
</dbReference>
<keyword evidence="2" id="KW-1185">Reference proteome</keyword>
<comment type="caution">
    <text evidence="1">The sequence shown here is derived from an EMBL/GenBank/DDBJ whole genome shotgun (WGS) entry which is preliminary data.</text>
</comment>
<dbReference type="PANTHER" id="PTHR28181:SF1">
    <property type="entry name" value="COLD TOLERANCE PROTEIN 1"/>
    <property type="match status" value="1"/>
</dbReference>
<dbReference type="InterPro" id="IPR050849">
    <property type="entry name" value="HAD-like_hydrolase_phosphatase"/>
</dbReference>
<dbReference type="GeneID" id="37007079"/>
<proteinExistence type="predicted"/>
<gene>
    <name evidence="1" type="ORF">CXQ85_001748</name>
</gene>
<dbReference type="Gene3D" id="3.40.50.1000">
    <property type="entry name" value="HAD superfamily/HAD-like"/>
    <property type="match status" value="1"/>
</dbReference>
<dbReference type="EMBL" id="PKFO01000003">
    <property type="protein sequence ID" value="PVH19971.1"/>
    <property type="molecule type" value="Genomic_DNA"/>
</dbReference>
<name>A0A2V1ASQ4_9ASCO</name>
<dbReference type="InterPro" id="IPR023214">
    <property type="entry name" value="HAD_sf"/>
</dbReference>
<dbReference type="VEuPathDB" id="FungiDB:CXQ85_001748"/>
<evidence type="ECO:0000313" key="1">
    <source>
        <dbReference type="EMBL" id="PVH19971.1"/>
    </source>
</evidence>
<dbReference type="SUPFAM" id="SSF56784">
    <property type="entry name" value="HAD-like"/>
    <property type="match status" value="1"/>
</dbReference>
<evidence type="ECO:0008006" key="3">
    <source>
        <dbReference type="Google" id="ProtNLM"/>
    </source>
</evidence>
<dbReference type="Proteomes" id="UP000244309">
    <property type="component" value="Unassembled WGS sequence"/>
</dbReference>
<accession>A0A2V1ASQ4</accession>
<dbReference type="STRING" id="45357.A0A2V1ASQ4"/>
<dbReference type="RefSeq" id="XP_025340911.1">
    <property type="nucleotide sequence ID" value="XM_025485446.1"/>
</dbReference>
<dbReference type="AlphaFoldDB" id="A0A2V1ASQ4"/>
<evidence type="ECO:0000313" key="2">
    <source>
        <dbReference type="Proteomes" id="UP000244309"/>
    </source>
</evidence>
<organism evidence="1 2">
    <name type="scientific">Candidozyma haemuli</name>
    <dbReference type="NCBI Taxonomy" id="45357"/>
    <lineage>
        <taxon>Eukaryota</taxon>
        <taxon>Fungi</taxon>
        <taxon>Dikarya</taxon>
        <taxon>Ascomycota</taxon>
        <taxon>Saccharomycotina</taxon>
        <taxon>Pichiomycetes</taxon>
        <taxon>Metschnikowiaceae</taxon>
        <taxon>Candidozyma</taxon>
    </lineage>
</organism>
<reference evidence="1 2" key="1">
    <citation type="submission" date="2017-12" db="EMBL/GenBank/DDBJ databases">
        <title>Genome Sequence of a Multidrug-Resistant Candida haemulonii Isolate from a Patient with Chronic Leg Ulcers in Israel.</title>
        <authorList>
            <person name="Chow N.A."/>
            <person name="Gade L."/>
            <person name="Batra D."/>
            <person name="Rowe L.A."/>
            <person name="Ben-Ami R."/>
            <person name="Loparev V.N."/>
            <person name="Litvintseva A.P."/>
        </authorList>
    </citation>
    <scope>NUCLEOTIDE SEQUENCE [LARGE SCALE GENOMIC DNA]</scope>
    <source>
        <strain evidence="1 2">B11899</strain>
    </source>
</reference>
<sequence length="259" mass="29046">MAKAAPSARVVVMDWDETITTKDTTELVAQTAYRHKTGLTDFSHYSKIYSDAYEEYSAKWSERKTIDEEIAYQKGMRDVEMSSISAIENDGLFKGLTRCDFVQSALGVEIKDGFTDFVSKAQKSHALLYILSVNWSRTLIETALSQAGVSGINVLANEPEFYQCKATGYFSKDTDIRTGYDKLVELEKIRNDHPDRSVLFVGDSSGDVLPIVKADTGVIIEGGRARKYIDALGLPVREVDDSLEEGIYEGNWNELLQHW</sequence>